<name>A0A086J751_TOXGO</name>
<sequence length="163" mass="18304">MIWDAETIWVNCDLILRSCKTLNTGKTPETLRNIMMMDLEGKVSVIRCPVFTRNLYYDNLLQFKLHTDDDCVSIAGRMTKEAQLSDTQKSEERHEISFLHECLEVSGCTQHATKFGREPALSPAWGRPSGGHHRAMSASISAAESTSEETQNHEAGSRCTRIS</sequence>
<accession>A0A086J751</accession>
<dbReference type="Proteomes" id="UP000028828">
    <property type="component" value="Unassembled WGS sequence"/>
</dbReference>
<comment type="caution">
    <text evidence="2">The sequence shown here is derived from an EMBL/GenBank/DDBJ whole genome shotgun (WGS) entry which is preliminary data.</text>
</comment>
<gene>
    <name evidence="2" type="ORF">TGP89_306880</name>
</gene>
<feature type="region of interest" description="Disordered" evidence="1">
    <location>
        <begin position="119"/>
        <end position="163"/>
    </location>
</feature>
<feature type="compositionally biased region" description="Low complexity" evidence="1">
    <location>
        <begin position="137"/>
        <end position="149"/>
    </location>
</feature>
<evidence type="ECO:0000313" key="3">
    <source>
        <dbReference type="Proteomes" id="UP000028828"/>
    </source>
</evidence>
<dbReference type="AlphaFoldDB" id="A0A086J751"/>
<protein>
    <submittedName>
        <fullName evidence="2">Uncharacterized protein</fullName>
    </submittedName>
</protein>
<organism evidence="2 3">
    <name type="scientific">Toxoplasma gondii p89</name>
    <dbReference type="NCBI Taxonomy" id="943119"/>
    <lineage>
        <taxon>Eukaryota</taxon>
        <taxon>Sar</taxon>
        <taxon>Alveolata</taxon>
        <taxon>Apicomplexa</taxon>
        <taxon>Conoidasida</taxon>
        <taxon>Coccidia</taxon>
        <taxon>Eucoccidiorida</taxon>
        <taxon>Eimeriorina</taxon>
        <taxon>Sarcocystidae</taxon>
        <taxon>Toxoplasma</taxon>
    </lineage>
</organism>
<evidence type="ECO:0000313" key="2">
    <source>
        <dbReference type="EMBL" id="KFG27969.1"/>
    </source>
</evidence>
<proteinExistence type="predicted"/>
<reference evidence="2 3" key="1">
    <citation type="submission" date="2014-03" db="EMBL/GenBank/DDBJ databases">
        <authorList>
            <person name="Sibley D."/>
            <person name="Venepally P."/>
            <person name="Karamycheva S."/>
            <person name="Hadjithomas M."/>
            <person name="Khan A."/>
            <person name="Brunk B."/>
            <person name="Roos D."/>
            <person name="Caler E."/>
            <person name="Lorenzi H."/>
        </authorList>
    </citation>
    <scope>NUCLEOTIDE SEQUENCE [LARGE SCALE GENOMIC DNA]</scope>
    <source>
        <strain evidence="3">p89</strain>
    </source>
</reference>
<evidence type="ECO:0000256" key="1">
    <source>
        <dbReference type="SAM" id="MobiDB-lite"/>
    </source>
</evidence>
<dbReference type="VEuPathDB" id="ToxoDB:TGP89_306880"/>
<dbReference type="EMBL" id="AEYI02002515">
    <property type="protein sequence ID" value="KFG27969.1"/>
    <property type="molecule type" value="Genomic_DNA"/>
</dbReference>